<dbReference type="RefSeq" id="WP_190284524.1">
    <property type="nucleotide sequence ID" value="NZ_AP024404.1"/>
</dbReference>
<accession>A0ABD0B8H2</accession>
<evidence type="ECO:0000259" key="1">
    <source>
        <dbReference type="Pfam" id="PF01464"/>
    </source>
</evidence>
<dbReference type="AlphaFoldDB" id="A0ABD0B8H2"/>
<organism evidence="2 3">
    <name type="scientific">Aeromonas caviae</name>
    <name type="common">Aeromonas punctata</name>
    <dbReference type="NCBI Taxonomy" id="648"/>
    <lineage>
        <taxon>Bacteria</taxon>
        <taxon>Pseudomonadati</taxon>
        <taxon>Pseudomonadota</taxon>
        <taxon>Gammaproteobacteria</taxon>
        <taxon>Aeromonadales</taxon>
        <taxon>Aeromonadaceae</taxon>
        <taxon>Aeromonas</taxon>
    </lineage>
</organism>
<name>A0ABD0B8H2_AERCA</name>
<feature type="domain" description="Transglycosylase SLT" evidence="1">
    <location>
        <begin position="37"/>
        <end position="140"/>
    </location>
</feature>
<dbReference type="Proteomes" id="UP000737420">
    <property type="component" value="Unassembled WGS sequence"/>
</dbReference>
<sequence>MQEYHTNRATGLVNTVKVSQKAVTTIGSKTKDMAFMDCFQSIGKIYNVNANLLISHAIKESHLDPSAVNKTSSGEAVGLMQIHSQWFEKLEKDYHITRRMLLTEPCVNISVGAWIIANNFAARGVSWDAVGAYFGGYSDSKADARLWYYGGKGGIREIYRRLEQGEDPMLVAGRRR</sequence>
<dbReference type="CDD" id="cd13400">
    <property type="entry name" value="LT_IagB-like"/>
    <property type="match status" value="1"/>
</dbReference>
<dbReference type="InterPro" id="IPR023346">
    <property type="entry name" value="Lysozyme-like_dom_sf"/>
</dbReference>
<dbReference type="InterPro" id="IPR008258">
    <property type="entry name" value="Transglycosylase_SLT_dom_1"/>
</dbReference>
<dbReference type="SUPFAM" id="SSF53955">
    <property type="entry name" value="Lysozyme-like"/>
    <property type="match status" value="1"/>
</dbReference>
<dbReference type="EMBL" id="BPOP01000022">
    <property type="protein sequence ID" value="GJB92366.1"/>
    <property type="molecule type" value="Genomic_DNA"/>
</dbReference>
<evidence type="ECO:0000313" key="2">
    <source>
        <dbReference type="EMBL" id="GJB92366.1"/>
    </source>
</evidence>
<proteinExistence type="predicted"/>
<reference evidence="2 3" key="1">
    <citation type="submission" date="2021-07" db="EMBL/GenBank/DDBJ databases">
        <title>Draft genome sequence of carbapenem-resistant Aeromonas spp. in Japan.</title>
        <authorList>
            <person name="Maehana S."/>
            <person name="Suzuki M."/>
            <person name="Kitasato H."/>
        </authorList>
    </citation>
    <scope>NUCLEOTIDE SEQUENCE [LARGE SCALE GENOMIC DNA]</scope>
    <source>
        <strain evidence="2 3">KAM382</strain>
    </source>
</reference>
<comment type="caution">
    <text evidence="2">The sequence shown here is derived from an EMBL/GenBank/DDBJ whole genome shotgun (WGS) entry which is preliminary data.</text>
</comment>
<protein>
    <recommendedName>
        <fullName evidence="1">Transglycosylase SLT domain-containing protein</fullName>
    </recommendedName>
</protein>
<evidence type="ECO:0000313" key="3">
    <source>
        <dbReference type="Proteomes" id="UP000737420"/>
    </source>
</evidence>
<dbReference type="Gene3D" id="1.10.530.10">
    <property type="match status" value="1"/>
</dbReference>
<gene>
    <name evidence="2" type="ORF">KAM382_24270</name>
</gene>
<dbReference type="Pfam" id="PF01464">
    <property type="entry name" value="SLT"/>
    <property type="match status" value="1"/>
</dbReference>